<accession>A0A497EV18</accession>
<dbReference type="Proteomes" id="UP000278475">
    <property type="component" value="Unassembled WGS sequence"/>
</dbReference>
<organism evidence="2 3">
    <name type="scientific">Thermoproteota archaeon</name>
    <dbReference type="NCBI Taxonomy" id="2056631"/>
    <lineage>
        <taxon>Archaea</taxon>
        <taxon>Thermoproteota</taxon>
    </lineage>
</organism>
<evidence type="ECO:0000313" key="2">
    <source>
        <dbReference type="EMBL" id="RLE50478.1"/>
    </source>
</evidence>
<reference evidence="2 3" key="1">
    <citation type="submission" date="2018-06" db="EMBL/GenBank/DDBJ databases">
        <title>Extensive metabolic versatility and redundancy in microbially diverse, dynamic hydrothermal sediments.</title>
        <authorList>
            <person name="Dombrowski N."/>
            <person name="Teske A."/>
            <person name="Baker B.J."/>
        </authorList>
    </citation>
    <scope>NUCLEOTIDE SEQUENCE [LARGE SCALE GENOMIC DNA]</scope>
    <source>
        <strain evidence="2">B66_G16</strain>
    </source>
</reference>
<evidence type="ECO:0000313" key="3">
    <source>
        <dbReference type="Proteomes" id="UP000278475"/>
    </source>
</evidence>
<feature type="compositionally biased region" description="Basic and acidic residues" evidence="1">
    <location>
        <begin position="144"/>
        <end position="167"/>
    </location>
</feature>
<evidence type="ECO:0000256" key="1">
    <source>
        <dbReference type="SAM" id="MobiDB-lite"/>
    </source>
</evidence>
<gene>
    <name evidence="2" type="ORF">DRJ31_01290</name>
</gene>
<name>A0A497EV18_9CREN</name>
<dbReference type="AlphaFoldDB" id="A0A497EV18"/>
<sequence>MATVFDKLKRLRCEAMQYSRYIYFRSLSAAEDMLRSIRSKVESLGEAGRGFYDALNGLYIAITSDDKNTFYYKLYYDSSPDDVESYRDKLLNEAYRETADEYERGFTLAWEAILSQLAELKRQYPPKVEKLQEPSLPKSVTEMLRGDESIEIKPRRKPKSEQPKKSS</sequence>
<proteinExistence type="predicted"/>
<dbReference type="EMBL" id="QMQV01000005">
    <property type="protein sequence ID" value="RLE50478.1"/>
    <property type="molecule type" value="Genomic_DNA"/>
</dbReference>
<feature type="region of interest" description="Disordered" evidence="1">
    <location>
        <begin position="128"/>
        <end position="167"/>
    </location>
</feature>
<comment type="caution">
    <text evidence="2">The sequence shown here is derived from an EMBL/GenBank/DDBJ whole genome shotgun (WGS) entry which is preliminary data.</text>
</comment>
<protein>
    <submittedName>
        <fullName evidence="2">Uncharacterized protein</fullName>
    </submittedName>
</protein>